<dbReference type="Gene3D" id="3.90.180.10">
    <property type="entry name" value="Medium-chain alcohol dehydrogenases, catalytic domain"/>
    <property type="match status" value="1"/>
</dbReference>
<evidence type="ECO:0000256" key="1">
    <source>
        <dbReference type="ARBA" id="ARBA00022857"/>
    </source>
</evidence>
<proteinExistence type="predicted"/>
<comment type="caution">
    <text evidence="4">The sequence shown here is derived from an EMBL/GenBank/DDBJ whole genome shotgun (WGS) entry which is preliminary data.</text>
</comment>
<dbReference type="InterPro" id="IPR013154">
    <property type="entry name" value="ADH-like_N"/>
</dbReference>
<dbReference type="SMART" id="SM00829">
    <property type="entry name" value="PKS_ER"/>
    <property type="match status" value="1"/>
</dbReference>
<evidence type="ECO:0000313" key="5">
    <source>
        <dbReference type="Proteomes" id="UP001501353"/>
    </source>
</evidence>
<dbReference type="RefSeq" id="WP_344762373.1">
    <property type="nucleotide sequence ID" value="NZ_BAAAZE010000006.1"/>
</dbReference>
<organism evidence="4 5">
    <name type="scientific">Actimicrobium antarcticum</name>
    <dbReference type="NCBI Taxonomy" id="1051899"/>
    <lineage>
        <taxon>Bacteria</taxon>
        <taxon>Pseudomonadati</taxon>
        <taxon>Pseudomonadota</taxon>
        <taxon>Betaproteobacteria</taxon>
        <taxon>Burkholderiales</taxon>
        <taxon>Oxalobacteraceae</taxon>
        <taxon>Actimicrobium</taxon>
    </lineage>
</organism>
<dbReference type="InterPro" id="IPR020843">
    <property type="entry name" value="ER"/>
</dbReference>
<evidence type="ECO:0000256" key="2">
    <source>
        <dbReference type="ARBA" id="ARBA00023002"/>
    </source>
</evidence>
<keyword evidence="5" id="KW-1185">Reference proteome</keyword>
<dbReference type="CDD" id="cd05289">
    <property type="entry name" value="MDR_like_2"/>
    <property type="match status" value="1"/>
</dbReference>
<protein>
    <submittedName>
        <fullName evidence="4">NADP-dependent oxidoreductase</fullName>
    </submittedName>
</protein>
<dbReference type="Pfam" id="PF13602">
    <property type="entry name" value="ADH_zinc_N_2"/>
    <property type="match status" value="1"/>
</dbReference>
<keyword evidence="1" id="KW-0521">NADP</keyword>
<dbReference type="PANTHER" id="PTHR48106:SF18">
    <property type="entry name" value="QUINONE OXIDOREDUCTASE PIG3"/>
    <property type="match status" value="1"/>
</dbReference>
<dbReference type="SUPFAM" id="SSF51735">
    <property type="entry name" value="NAD(P)-binding Rossmann-fold domains"/>
    <property type="match status" value="1"/>
</dbReference>
<evidence type="ECO:0000259" key="3">
    <source>
        <dbReference type="SMART" id="SM00829"/>
    </source>
</evidence>
<reference evidence="5" key="1">
    <citation type="journal article" date="2019" name="Int. J. Syst. Evol. Microbiol.">
        <title>The Global Catalogue of Microorganisms (GCM) 10K type strain sequencing project: providing services to taxonomists for standard genome sequencing and annotation.</title>
        <authorList>
            <consortium name="The Broad Institute Genomics Platform"/>
            <consortium name="The Broad Institute Genome Sequencing Center for Infectious Disease"/>
            <person name="Wu L."/>
            <person name="Ma J."/>
        </authorList>
    </citation>
    <scope>NUCLEOTIDE SEQUENCE [LARGE SCALE GENOMIC DNA]</scope>
    <source>
        <strain evidence="5">JCM 16673</strain>
    </source>
</reference>
<keyword evidence="2" id="KW-0560">Oxidoreductase</keyword>
<dbReference type="EMBL" id="BAAAZE010000006">
    <property type="protein sequence ID" value="GAA4017981.1"/>
    <property type="molecule type" value="Genomic_DNA"/>
</dbReference>
<evidence type="ECO:0000313" key="4">
    <source>
        <dbReference type="EMBL" id="GAA4017981.1"/>
    </source>
</evidence>
<dbReference type="InterPro" id="IPR011032">
    <property type="entry name" value="GroES-like_sf"/>
</dbReference>
<dbReference type="Pfam" id="PF08240">
    <property type="entry name" value="ADH_N"/>
    <property type="match status" value="1"/>
</dbReference>
<dbReference type="PANTHER" id="PTHR48106">
    <property type="entry name" value="QUINONE OXIDOREDUCTASE PIG3-RELATED"/>
    <property type="match status" value="1"/>
</dbReference>
<feature type="domain" description="Enoyl reductase (ER)" evidence="3">
    <location>
        <begin position="10"/>
        <end position="315"/>
    </location>
</feature>
<dbReference type="SUPFAM" id="SSF50129">
    <property type="entry name" value="GroES-like"/>
    <property type="match status" value="1"/>
</dbReference>
<dbReference type="InterPro" id="IPR036291">
    <property type="entry name" value="NAD(P)-bd_dom_sf"/>
</dbReference>
<gene>
    <name evidence="4" type="ORF">GCM10022212_12170</name>
</gene>
<accession>A0ABP7SXJ1</accession>
<sequence length="336" mass="34758">MKAIVIDEFGGPATMMQRELPQPVPGDDEVLIRIAYAGVNPIDWKIREGLMAKVFPHQFPITLGWDASGTIVQVGRHVAPSRIGQFVFAYCRQYGTPVGRGTYAEFIALPAAMAVVAPANLHPAQAAAIPLPALTAWQGLHTAGQLVAGETVLITGGAGGVGSMAIQIALHAGARVLTVASLENHAFVLSLGAHAAIDYRGTALADGLRELAPDGVNLLLDCVGGTYLSEGLRYLRPGGRMVTIAGVPDVLLAGELGVTAQRIVATANPAQLQAIADLLAAGTLVPPPLEEMDLADVTAAHAKSKAGHVRGKIVLKVAEQVAVNLADGIAAGRKNS</sequence>
<name>A0ABP7SXJ1_9BURK</name>
<dbReference type="Proteomes" id="UP001501353">
    <property type="component" value="Unassembled WGS sequence"/>
</dbReference>
<dbReference type="Gene3D" id="3.40.50.720">
    <property type="entry name" value="NAD(P)-binding Rossmann-like Domain"/>
    <property type="match status" value="1"/>
</dbReference>